<evidence type="ECO:0000313" key="2">
    <source>
        <dbReference type="Proteomes" id="UP000580568"/>
    </source>
</evidence>
<dbReference type="EMBL" id="BLZR01000005">
    <property type="protein sequence ID" value="GFP78554.1"/>
    <property type="molecule type" value="Genomic_DNA"/>
</dbReference>
<name>A0A6V8SMS9_9CLOT</name>
<gene>
    <name evidence="1" type="ORF">bsdtw1_04791</name>
</gene>
<protein>
    <submittedName>
        <fullName evidence="1">Uncharacterized protein</fullName>
    </submittedName>
</protein>
<organism evidence="1 2">
    <name type="scientific">Clostridium fungisolvens</name>
    <dbReference type="NCBI Taxonomy" id="1604897"/>
    <lineage>
        <taxon>Bacteria</taxon>
        <taxon>Bacillati</taxon>
        <taxon>Bacillota</taxon>
        <taxon>Clostridia</taxon>
        <taxon>Eubacteriales</taxon>
        <taxon>Clostridiaceae</taxon>
        <taxon>Clostridium</taxon>
    </lineage>
</organism>
<proteinExistence type="predicted"/>
<evidence type="ECO:0000313" key="1">
    <source>
        <dbReference type="EMBL" id="GFP78554.1"/>
    </source>
</evidence>
<reference evidence="1 2" key="1">
    <citation type="submission" date="2020-07" db="EMBL/GenBank/DDBJ databases">
        <title>A new beta-1,3-glucan-decomposing anaerobic bacterium isolated from anoxic soil subjected to biological soil disinfestation.</title>
        <authorList>
            <person name="Ueki A."/>
            <person name="Tonouchi A."/>
        </authorList>
    </citation>
    <scope>NUCLEOTIDE SEQUENCE [LARGE SCALE GENOMIC DNA]</scope>
    <source>
        <strain evidence="1 2">TW1</strain>
    </source>
</reference>
<comment type="caution">
    <text evidence="1">The sequence shown here is derived from an EMBL/GenBank/DDBJ whole genome shotgun (WGS) entry which is preliminary data.</text>
</comment>
<dbReference type="AlphaFoldDB" id="A0A6V8SMS9"/>
<accession>A0A6V8SMS9</accession>
<keyword evidence="2" id="KW-1185">Reference proteome</keyword>
<sequence length="53" mass="5969">MCEYKETVITRVSETTKEALMKLAKEKSKQLGIKVTVSDVVRLILDEKLGADE</sequence>
<dbReference type="RefSeq" id="WP_183280051.1">
    <property type="nucleotide sequence ID" value="NZ_BLZR01000005.1"/>
</dbReference>
<dbReference type="Proteomes" id="UP000580568">
    <property type="component" value="Unassembled WGS sequence"/>
</dbReference>